<protein>
    <submittedName>
        <fullName evidence="2">Type I restriction enzyme HsdR N-terminal domain-containing protein</fullName>
    </submittedName>
</protein>
<proteinExistence type="predicted"/>
<dbReference type="EMBL" id="SETE01000005">
    <property type="protein sequence ID" value="RYM33000.1"/>
    <property type="molecule type" value="Genomic_DNA"/>
</dbReference>
<keyword evidence="3" id="KW-1185">Reference proteome</keyword>
<dbReference type="AlphaFoldDB" id="A0A4Q4KJI2"/>
<dbReference type="OrthoDB" id="9790377at2"/>
<dbReference type="RefSeq" id="WP_130094337.1">
    <property type="nucleotide sequence ID" value="NZ_SETE01000005.1"/>
</dbReference>
<evidence type="ECO:0000313" key="3">
    <source>
        <dbReference type="Proteomes" id="UP000293952"/>
    </source>
</evidence>
<gene>
    <name evidence="2" type="ORF">ERX46_13190</name>
</gene>
<reference evidence="2 3" key="1">
    <citation type="submission" date="2019-02" db="EMBL/GenBank/DDBJ databases">
        <title>Genome sequence of the sea-ice species Brumimicrobium glaciale.</title>
        <authorList>
            <person name="Bowman J.P."/>
        </authorList>
    </citation>
    <scope>NUCLEOTIDE SEQUENCE [LARGE SCALE GENOMIC DNA]</scope>
    <source>
        <strain evidence="2 3">IC156</strain>
    </source>
</reference>
<comment type="caution">
    <text evidence="2">The sequence shown here is derived from an EMBL/GenBank/DDBJ whole genome shotgun (WGS) entry which is preliminary data.</text>
</comment>
<name>A0A4Q4KJI2_9FLAO</name>
<feature type="domain" description="Type I restriction enzyme R protein N-terminal" evidence="1">
    <location>
        <begin position="36"/>
        <end position="145"/>
    </location>
</feature>
<sequence>MLTPLNFPKTPLKLSKKGEEIYVWDIFRKRKLLLTPEEWVRQHVLHFLINNKEVPAPLIAAEYPIEVNKMVRRCDGVIFNREGKAIAIIECKAPQIKLSEAVLHQIAQYNFKLRVNWLILTNGLQTIVAFVNQSTGAIQYFEEIPGFTQMSEIQ</sequence>
<accession>A0A4Q4KJI2</accession>
<dbReference type="InterPro" id="IPR029464">
    <property type="entry name" value="HSDR_N"/>
</dbReference>
<dbReference type="Proteomes" id="UP000293952">
    <property type="component" value="Unassembled WGS sequence"/>
</dbReference>
<evidence type="ECO:0000259" key="1">
    <source>
        <dbReference type="Pfam" id="PF13588"/>
    </source>
</evidence>
<organism evidence="2 3">
    <name type="scientific">Brumimicrobium glaciale</name>
    <dbReference type="NCBI Taxonomy" id="200475"/>
    <lineage>
        <taxon>Bacteria</taxon>
        <taxon>Pseudomonadati</taxon>
        <taxon>Bacteroidota</taxon>
        <taxon>Flavobacteriia</taxon>
        <taxon>Flavobacteriales</taxon>
        <taxon>Crocinitomicaceae</taxon>
        <taxon>Brumimicrobium</taxon>
    </lineage>
</organism>
<dbReference type="Pfam" id="PF13588">
    <property type="entry name" value="HSDR_N_2"/>
    <property type="match status" value="1"/>
</dbReference>
<evidence type="ECO:0000313" key="2">
    <source>
        <dbReference type="EMBL" id="RYM33000.1"/>
    </source>
</evidence>